<dbReference type="PANTHER" id="PTHR34502:SF5">
    <property type="entry name" value="DUF6594 DOMAIN-CONTAINING PROTEIN"/>
    <property type="match status" value="1"/>
</dbReference>
<feature type="transmembrane region" description="Helical" evidence="2">
    <location>
        <begin position="299"/>
        <end position="317"/>
    </location>
</feature>
<organism evidence="4 5">
    <name type="scientific">Phialocephala subalpina</name>
    <dbReference type="NCBI Taxonomy" id="576137"/>
    <lineage>
        <taxon>Eukaryota</taxon>
        <taxon>Fungi</taxon>
        <taxon>Dikarya</taxon>
        <taxon>Ascomycota</taxon>
        <taxon>Pezizomycotina</taxon>
        <taxon>Leotiomycetes</taxon>
        <taxon>Helotiales</taxon>
        <taxon>Mollisiaceae</taxon>
        <taxon>Phialocephala</taxon>
        <taxon>Phialocephala fortinii species complex</taxon>
    </lineage>
</organism>
<keyword evidence="2" id="KW-0472">Membrane</keyword>
<evidence type="ECO:0000313" key="4">
    <source>
        <dbReference type="EMBL" id="CZR51491.1"/>
    </source>
</evidence>
<dbReference type="AlphaFoldDB" id="A0A1L7WFE0"/>
<accession>A0A1L7WFE0</accession>
<evidence type="ECO:0000313" key="5">
    <source>
        <dbReference type="Proteomes" id="UP000184330"/>
    </source>
</evidence>
<dbReference type="EMBL" id="FJOG01000002">
    <property type="protein sequence ID" value="CZR51491.1"/>
    <property type="molecule type" value="Genomic_DNA"/>
</dbReference>
<dbReference type="PANTHER" id="PTHR34502">
    <property type="entry name" value="DUF6594 DOMAIN-CONTAINING PROTEIN-RELATED"/>
    <property type="match status" value="1"/>
</dbReference>
<keyword evidence="2" id="KW-0812">Transmembrane</keyword>
<feature type="domain" description="DUF6594" evidence="3">
    <location>
        <begin position="46"/>
        <end position="309"/>
    </location>
</feature>
<name>A0A1L7WFE0_9HELO</name>
<evidence type="ECO:0000256" key="2">
    <source>
        <dbReference type="SAM" id="Phobius"/>
    </source>
</evidence>
<dbReference type="InterPro" id="IPR046529">
    <property type="entry name" value="DUF6594"/>
</dbReference>
<dbReference type="Proteomes" id="UP000184330">
    <property type="component" value="Unassembled WGS sequence"/>
</dbReference>
<dbReference type="Pfam" id="PF20237">
    <property type="entry name" value="DUF6594"/>
    <property type="match status" value="1"/>
</dbReference>
<reference evidence="4 5" key="1">
    <citation type="submission" date="2016-03" db="EMBL/GenBank/DDBJ databases">
        <authorList>
            <person name="Ploux O."/>
        </authorList>
    </citation>
    <scope>NUCLEOTIDE SEQUENCE [LARGE SCALE GENOMIC DNA]</scope>
    <source>
        <strain evidence="4 5">UAMH 11012</strain>
    </source>
</reference>
<feature type="transmembrane region" description="Helical" evidence="2">
    <location>
        <begin position="273"/>
        <end position="293"/>
    </location>
</feature>
<dbReference type="OrthoDB" id="3546297at2759"/>
<feature type="region of interest" description="Disordered" evidence="1">
    <location>
        <begin position="1"/>
        <end position="39"/>
    </location>
</feature>
<sequence length="318" mass="35599">MASTSESPTFHLGRASDKDETDGYANTVKGSTDQGSPSIQHFDHFPRIWQRSTMDNNISLHSFRRFKTTHLINLRFLEEEIADVDRRIYQAGLSLGLEPTSADRIGLKACRRDTNVPKVKETINPSLILHLRSMIKEYDEALASFNQIMSMETVSMADGGYDSIPGHDLSAQEMCNARLVRVDLGPRTSQDRFQRHVHKFFRTMRVRSLLKTHSCDEEANSLSRSKRKSSTWVQDSILFSEIVGRFLIAILTAAFLIIPLVISAYQKTKGAQLCTIGVSVLIFAFLVSFSMRITSHETMAIASAYAAVLSVIVSNGFA</sequence>
<gene>
    <name evidence="4" type="ORF">PAC_01367</name>
</gene>
<proteinExistence type="predicted"/>
<feature type="transmembrane region" description="Helical" evidence="2">
    <location>
        <begin position="242"/>
        <end position="261"/>
    </location>
</feature>
<evidence type="ECO:0000259" key="3">
    <source>
        <dbReference type="Pfam" id="PF20237"/>
    </source>
</evidence>
<keyword evidence="2" id="KW-1133">Transmembrane helix</keyword>
<feature type="compositionally biased region" description="Polar residues" evidence="1">
    <location>
        <begin position="28"/>
        <end position="39"/>
    </location>
</feature>
<keyword evidence="5" id="KW-1185">Reference proteome</keyword>
<evidence type="ECO:0000256" key="1">
    <source>
        <dbReference type="SAM" id="MobiDB-lite"/>
    </source>
</evidence>
<protein>
    <recommendedName>
        <fullName evidence="3">DUF6594 domain-containing protein</fullName>
    </recommendedName>
</protein>